<name>T0YFD2_9ZZZZ</name>
<keyword evidence="1" id="KW-0472">Membrane</keyword>
<keyword evidence="1" id="KW-0812">Transmembrane</keyword>
<feature type="transmembrane region" description="Helical" evidence="1">
    <location>
        <begin position="39"/>
        <end position="62"/>
    </location>
</feature>
<accession>T0YFD2</accession>
<reference evidence="2" key="1">
    <citation type="submission" date="2013-08" db="EMBL/GenBank/DDBJ databases">
        <authorList>
            <person name="Mendez C."/>
            <person name="Richter M."/>
            <person name="Ferrer M."/>
            <person name="Sanchez J."/>
        </authorList>
    </citation>
    <scope>NUCLEOTIDE SEQUENCE</scope>
</reference>
<dbReference type="Pfam" id="PF19656">
    <property type="entry name" value="DUF6159"/>
    <property type="match status" value="1"/>
</dbReference>
<protein>
    <submittedName>
        <fullName evidence="2">Uncharacterized protein</fullName>
    </submittedName>
</protein>
<organism evidence="2">
    <name type="scientific">mine drainage metagenome</name>
    <dbReference type="NCBI Taxonomy" id="410659"/>
    <lineage>
        <taxon>unclassified sequences</taxon>
        <taxon>metagenomes</taxon>
        <taxon>ecological metagenomes</taxon>
    </lineage>
</organism>
<gene>
    <name evidence="2" type="ORF">B1B_17955</name>
</gene>
<comment type="caution">
    <text evidence="2">The sequence shown here is derived from an EMBL/GenBank/DDBJ whole genome shotgun (WGS) entry which is preliminary data.</text>
</comment>
<dbReference type="AlphaFoldDB" id="T0YFD2"/>
<sequence length="119" mass="12584">MLESQRKSTGDAIMAGKFATSWALVKASAAVLRSDRELLVFPLLSGMATLLLVASFALPFLATGGLAHLHDIVTQPGGGLGVGGYALLFLFYLCQYTVIFFFNTALVGAALMRLDGDDP</sequence>
<evidence type="ECO:0000256" key="1">
    <source>
        <dbReference type="SAM" id="Phobius"/>
    </source>
</evidence>
<dbReference type="InterPro" id="IPR046157">
    <property type="entry name" value="DUF6159"/>
</dbReference>
<dbReference type="EMBL" id="AUZY01012006">
    <property type="protein sequence ID" value="EQD31853.1"/>
    <property type="molecule type" value="Genomic_DNA"/>
</dbReference>
<evidence type="ECO:0000313" key="2">
    <source>
        <dbReference type="EMBL" id="EQD31853.1"/>
    </source>
</evidence>
<proteinExistence type="predicted"/>
<reference evidence="2" key="2">
    <citation type="journal article" date="2014" name="ISME J.">
        <title>Microbial stratification in low pH oxic and suboxic macroscopic growths along an acid mine drainage.</title>
        <authorList>
            <person name="Mendez-Garcia C."/>
            <person name="Mesa V."/>
            <person name="Sprenger R.R."/>
            <person name="Richter M."/>
            <person name="Diez M.S."/>
            <person name="Solano J."/>
            <person name="Bargiela R."/>
            <person name="Golyshina O.V."/>
            <person name="Manteca A."/>
            <person name="Ramos J.L."/>
            <person name="Gallego J.R."/>
            <person name="Llorente I."/>
            <person name="Martins Dos Santos V.A."/>
            <person name="Jensen O.N."/>
            <person name="Pelaez A.I."/>
            <person name="Sanchez J."/>
            <person name="Ferrer M."/>
        </authorList>
    </citation>
    <scope>NUCLEOTIDE SEQUENCE</scope>
</reference>
<feature type="transmembrane region" description="Helical" evidence="1">
    <location>
        <begin position="82"/>
        <end position="111"/>
    </location>
</feature>
<keyword evidence="1" id="KW-1133">Transmembrane helix</keyword>
<feature type="non-terminal residue" evidence="2">
    <location>
        <position position="119"/>
    </location>
</feature>